<evidence type="ECO:0000313" key="3">
    <source>
        <dbReference type="EMBL" id="EFE44524.1"/>
    </source>
</evidence>
<dbReference type="Proteomes" id="UP000008383">
    <property type="component" value="Unassembled WGS sequence"/>
</dbReference>
<reference evidence="4" key="1">
    <citation type="journal article" date="2011" name="Genome Biol.">
        <title>Comparative and functional genomics provide insights into the pathogenicity of dermatophytic fungi.</title>
        <authorList>
            <person name="Burmester A."/>
            <person name="Shelest E."/>
            <person name="Gloeckner G."/>
            <person name="Heddergott C."/>
            <person name="Schindler S."/>
            <person name="Staib P."/>
            <person name="Heidel A."/>
            <person name="Felder M."/>
            <person name="Petzold A."/>
            <person name="Szafranski K."/>
            <person name="Feuermann M."/>
            <person name="Pedruzzi I."/>
            <person name="Priebe S."/>
            <person name="Groth M."/>
            <person name="Winkler R."/>
            <person name="Li W."/>
            <person name="Kniemeyer O."/>
            <person name="Schroeckh V."/>
            <person name="Hertweck C."/>
            <person name="Hube B."/>
            <person name="White T.C."/>
            <person name="Platzer M."/>
            <person name="Guthke R."/>
            <person name="Heitman J."/>
            <person name="Woestemeyer J."/>
            <person name="Zipfel P.F."/>
            <person name="Monod M."/>
            <person name="Brakhage A.A."/>
        </authorList>
    </citation>
    <scope>NUCLEOTIDE SEQUENCE [LARGE SCALE GENOMIC DNA]</scope>
    <source>
        <strain evidence="4">HKI 0517</strain>
    </source>
</reference>
<dbReference type="PROSITE" id="PS50088">
    <property type="entry name" value="ANK_REPEAT"/>
    <property type="match status" value="1"/>
</dbReference>
<dbReference type="EMBL" id="ACYE01000046">
    <property type="protein sequence ID" value="EFE44524.1"/>
    <property type="molecule type" value="Genomic_DNA"/>
</dbReference>
<feature type="repeat" description="ANK" evidence="1">
    <location>
        <begin position="53"/>
        <end position="86"/>
    </location>
</feature>
<feature type="compositionally biased region" description="Basic and acidic residues" evidence="2">
    <location>
        <begin position="226"/>
        <end position="235"/>
    </location>
</feature>
<keyword evidence="4" id="KW-1185">Reference proteome</keyword>
<evidence type="ECO:0000256" key="1">
    <source>
        <dbReference type="PROSITE-ProRule" id="PRU00023"/>
    </source>
</evidence>
<dbReference type="SUPFAM" id="SSF48403">
    <property type="entry name" value="Ankyrin repeat"/>
    <property type="match status" value="1"/>
</dbReference>
<gene>
    <name evidence="3" type="ORF">TRV_00696</name>
</gene>
<dbReference type="AlphaFoldDB" id="D4D0V0"/>
<evidence type="ECO:0000313" key="4">
    <source>
        <dbReference type="Proteomes" id="UP000008383"/>
    </source>
</evidence>
<dbReference type="InterPro" id="IPR036770">
    <property type="entry name" value="Ankyrin_rpt-contain_sf"/>
</dbReference>
<dbReference type="SMART" id="SM00248">
    <property type="entry name" value="ANK"/>
    <property type="match status" value="2"/>
</dbReference>
<comment type="caution">
    <text evidence="3">The sequence shown here is derived from an EMBL/GenBank/DDBJ whole genome shotgun (WGS) entry which is preliminary data.</text>
</comment>
<dbReference type="OrthoDB" id="19174at2759"/>
<proteinExistence type="predicted"/>
<protein>
    <submittedName>
        <fullName evidence="3">Uncharacterized protein</fullName>
    </submittedName>
</protein>
<accession>D4D0V0</accession>
<dbReference type="InterPro" id="IPR002110">
    <property type="entry name" value="Ankyrin_rpt"/>
</dbReference>
<dbReference type="KEGG" id="tve:TRV_00696"/>
<sequence length="235" mass="25123">RHKSHQLDSRSQPIESTTAITMANPYILASDNSPALLPLLRADPALAARQDEHGYSLLHAAASYNHLDLLRTLINEFKVDVNLTDEDGETCLFVAESVEVARYLVEEAGIDKSKTNDEGLTAAQAITNDGSFPLVAAYLNDIILGEAKGELPPNVKVSFGTTEVNEGDGEGEGDGDADGVVVDAALRARIEELAARGNFHSEEGQRELRGLVTDALRGSGPESAGDGERDTKRRG</sequence>
<feature type="non-terminal residue" evidence="3">
    <location>
        <position position="1"/>
    </location>
</feature>
<dbReference type="GeneID" id="9580628"/>
<dbReference type="Gene3D" id="1.25.40.20">
    <property type="entry name" value="Ankyrin repeat-containing domain"/>
    <property type="match status" value="1"/>
</dbReference>
<name>D4D0V0_TRIVH</name>
<organism evidence="3 4">
    <name type="scientific">Trichophyton verrucosum (strain HKI 0517)</name>
    <dbReference type="NCBI Taxonomy" id="663202"/>
    <lineage>
        <taxon>Eukaryota</taxon>
        <taxon>Fungi</taxon>
        <taxon>Dikarya</taxon>
        <taxon>Ascomycota</taxon>
        <taxon>Pezizomycotina</taxon>
        <taxon>Eurotiomycetes</taxon>
        <taxon>Eurotiomycetidae</taxon>
        <taxon>Onygenales</taxon>
        <taxon>Arthrodermataceae</taxon>
        <taxon>Trichophyton</taxon>
    </lineage>
</organism>
<dbReference type="Pfam" id="PF12796">
    <property type="entry name" value="Ank_2"/>
    <property type="match status" value="1"/>
</dbReference>
<dbReference type="RefSeq" id="XP_003025135.1">
    <property type="nucleotide sequence ID" value="XM_003025089.1"/>
</dbReference>
<keyword evidence="1" id="KW-0040">ANK repeat</keyword>
<dbReference type="HOGENOM" id="CLU_078327_0_0_1"/>
<feature type="region of interest" description="Disordered" evidence="2">
    <location>
        <begin position="213"/>
        <end position="235"/>
    </location>
</feature>
<evidence type="ECO:0000256" key="2">
    <source>
        <dbReference type="SAM" id="MobiDB-lite"/>
    </source>
</evidence>